<accession>A0ABP1BV30</accession>
<name>A0ABP1BV30_9BRYO</name>
<dbReference type="InterPro" id="IPR008271">
    <property type="entry name" value="Ser/Thr_kinase_AS"/>
</dbReference>
<protein>
    <recommendedName>
        <fullName evidence="3">Protein kinase domain-containing protein</fullName>
    </recommendedName>
</protein>
<dbReference type="Pfam" id="PF00069">
    <property type="entry name" value="Pkinase"/>
    <property type="match status" value="1"/>
</dbReference>
<dbReference type="Gene3D" id="1.10.510.10">
    <property type="entry name" value="Transferase(Phosphotransferase) domain 1"/>
    <property type="match status" value="1"/>
</dbReference>
<sequence>MKVVALPFVQLLRLIMNILGIVANVMAETGSRWNSTFLSRIIGVESSSNPTEFENLLATINRIHDLIDPGVQLNKQLCGYVDEKLLKLKALLESRYKRFVRAPESVPNDAKIVLKELYLVLKRVEVLVQKCTFKEARDQWLEVAITVANVGEDVVEMQLDLAWWVSMLKVAADSNMGEPELLGKVQSAMRKQETLLEKLSKELSSLQKAAKSDRKDLLSRLEEVMKKGNTNSRQYVLAICLLSRMQGGDDQLAPEVAVQLQPKMKGELLASGGYADVHAVTWLGNQECAWKVPKQKNLDDEYRILRRCKHPHIVQSLWYWKEEEKSHIIMQRMPEDLEKHVSRKKLDLHVAIDVMLQIAKAMRYLHHNKIVHRDLKPSNVLVQPENFGESSYIHVKLGDFGAAKNYLNSATFSQQTPNQGTTRYAAPEVIFGTQARQPDGTPNFPPKADVWSFSMVCYRVLSGEEPFHQESKIGTIHAKIQDPKFRPVFPQDCPDYISTCISNCWEQSPDKRPTFSDMCTSLKLAKGFSLGITCLQPFMHLLSNKQPDNNGTSGGVIASPQHEAILGDESITRVLIVRSSKTELFMKNLCFMNHEVPDGNRPNLESILEIGMDINKEWKHCRASLRIHAASKYIGQQGLFEQIDSFLAERNSLLTSSGWLASWQGELRIENPQNWTTFQKVERVSRVHVVWLLYEVSESIGIEWTHFNDIMKRHEVPLQILILTNPERDPTGELLERNFLGNRGSLFRNVSTSSGQVHFIMIPSHCLSSVIDMAHSYQQPFLDNLPNQSSRDLLSLTQMDHRALLRSTGAIKTFSSIQKTACIISKIASDLGKKGITIHIAPFRSLPRHYTLTQSGIFTTKCMRSIWEIPLIRERTMMSKFALWESNETDHEPSHRPEQNVSLSRSFSPNIKDGRYLPFTACAAHAIVYYRVLHHRGWTASDNSDEFDSFNSKHKKRFEEFSQESSSGILSQLWQKLSGSFDETGLRQKLQKSLEDFYIECTTGQS</sequence>
<keyword evidence="5" id="KW-1185">Reference proteome</keyword>
<dbReference type="PANTHER" id="PTHR44329">
    <property type="entry name" value="SERINE/THREONINE-PROTEIN KINASE TNNI3K-RELATED"/>
    <property type="match status" value="1"/>
</dbReference>
<evidence type="ECO:0000313" key="5">
    <source>
        <dbReference type="Proteomes" id="UP001497522"/>
    </source>
</evidence>
<keyword evidence="1" id="KW-0175">Coiled coil</keyword>
<gene>
    <name evidence="4" type="ORF">CSSPJE1EN2_LOCUS21672</name>
</gene>
<evidence type="ECO:0000256" key="2">
    <source>
        <dbReference type="SAM" id="SignalP"/>
    </source>
</evidence>
<evidence type="ECO:0000313" key="4">
    <source>
        <dbReference type="EMBL" id="CAK9880183.1"/>
    </source>
</evidence>
<dbReference type="InterPro" id="IPR051681">
    <property type="entry name" value="Ser/Thr_Kinases-Pseudokinases"/>
</dbReference>
<dbReference type="PROSITE" id="PS50011">
    <property type="entry name" value="PROTEIN_KINASE_DOM"/>
    <property type="match status" value="1"/>
</dbReference>
<dbReference type="InterPro" id="IPR000719">
    <property type="entry name" value="Prot_kinase_dom"/>
</dbReference>
<dbReference type="SUPFAM" id="SSF56112">
    <property type="entry name" value="Protein kinase-like (PK-like)"/>
    <property type="match status" value="1"/>
</dbReference>
<dbReference type="Proteomes" id="UP001497522">
    <property type="component" value="Chromosome 7"/>
</dbReference>
<dbReference type="PROSITE" id="PS00108">
    <property type="entry name" value="PROTEIN_KINASE_ST"/>
    <property type="match status" value="1"/>
</dbReference>
<feature type="chain" id="PRO_5046965598" description="Protein kinase domain-containing protein" evidence="2">
    <location>
        <begin position="28"/>
        <end position="1006"/>
    </location>
</feature>
<dbReference type="SMART" id="SM00220">
    <property type="entry name" value="S_TKc"/>
    <property type="match status" value="1"/>
</dbReference>
<organism evidence="4 5">
    <name type="scientific">Sphagnum jensenii</name>
    <dbReference type="NCBI Taxonomy" id="128206"/>
    <lineage>
        <taxon>Eukaryota</taxon>
        <taxon>Viridiplantae</taxon>
        <taxon>Streptophyta</taxon>
        <taxon>Embryophyta</taxon>
        <taxon>Bryophyta</taxon>
        <taxon>Sphagnophytina</taxon>
        <taxon>Sphagnopsida</taxon>
        <taxon>Sphagnales</taxon>
        <taxon>Sphagnaceae</taxon>
        <taxon>Sphagnum</taxon>
    </lineage>
</organism>
<evidence type="ECO:0000259" key="3">
    <source>
        <dbReference type="PROSITE" id="PS50011"/>
    </source>
</evidence>
<keyword evidence="2" id="KW-0732">Signal</keyword>
<dbReference type="EMBL" id="OZ023708">
    <property type="protein sequence ID" value="CAK9880183.1"/>
    <property type="molecule type" value="Genomic_DNA"/>
</dbReference>
<evidence type="ECO:0000256" key="1">
    <source>
        <dbReference type="SAM" id="Coils"/>
    </source>
</evidence>
<dbReference type="InterPro" id="IPR011009">
    <property type="entry name" value="Kinase-like_dom_sf"/>
</dbReference>
<dbReference type="PANTHER" id="PTHR44329:SF260">
    <property type="entry name" value="PROTEIN KINASE DOMAIN-CONTAINING PROTEIN"/>
    <property type="match status" value="1"/>
</dbReference>
<proteinExistence type="predicted"/>
<feature type="coiled-coil region" evidence="1">
    <location>
        <begin position="182"/>
        <end position="216"/>
    </location>
</feature>
<reference evidence="4" key="1">
    <citation type="submission" date="2024-03" db="EMBL/GenBank/DDBJ databases">
        <authorList>
            <consortium name="ELIXIR-Norway"/>
            <consortium name="Elixir Norway"/>
        </authorList>
    </citation>
    <scope>NUCLEOTIDE SEQUENCE</scope>
</reference>
<feature type="signal peptide" evidence="2">
    <location>
        <begin position="1"/>
        <end position="27"/>
    </location>
</feature>
<feature type="domain" description="Protein kinase" evidence="3">
    <location>
        <begin position="263"/>
        <end position="539"/>
    </location>
</feature>